<dbReference type="SUPFAM" id="SSF56112">
    <property type="entry name" value="Protein kinase-like (PK-like)"/>
    <property type="match status" value="1"/>
</dbReference>
<proteinExistence type="predicted"/>
<evidence type="ECO:0000256" key="2">
    <source>
        <dbReference type="ARBA" id="ARBA00022840"/>
    </source>
</evidence>
<name>E0UHE8_GLOV7</name>
<dbReference type="STRING" id="497965.Cyan7822_0037"/>
<keyword evidence="1" id="KW-0547">Nucleotide-binding</keyword>
<dbReference type="PANTHER" id="PTHR24363">
    <property type="entry name" value="SERINE/THREONINE PROTEIN KINASE"/>
    <property type="match status" value="1"/>
</dbReference>
<keyword evidence="2" id="KW-0067">ATP-binding</keyword>
<feature type="domain" description="Protein kinase" evidence="4">
    <location>
        <begin position="12"/>
        <end position="266"/>
    </location>
</feature>
<dbReference type="HOGENOM" id="CLU_000288_135_7_3"/>
<dbReference type="GO" id="GO:0005524">
    <property type="term" value="F:ATP binding"/>
    <property type="evidence" value="ECO:0007669"/>
    <property type="project" value="UniProtKB-KW"/>
</dbReference>
<dbReference type="OrthoDB" id="5518868at2"/>
<dbReference type="Pfam" id="PF00069">
    <property type="entry name" value="Pkinase"/>
    <property type="match status" value="1"/>
</dbReference>
<dbReference type="PROSITE" id="PS50011">
    <property type="entry name" value="PROTEIN_KINASE_DOM"/>
    <property type="match status" value="1"/>
</dbReference>
<accession>E0UHE8</accession>
<dbReference type="InterPro" id="IPR000719">
    <property type="entry name" value="Prot_kinase_dom"/>
</dbReference>
<dbReference type="eggNOG" id="COG0515">
    <property type="taxonomic scope" value="Bacteria"/>
</dbReference>
<organism evidence="5 6">
    <name type="scientific">Gloeothece verrucosa (strain PCC 7822)</name>
    <name type="common">Cyanothece sp. (strain PCC 7822)</name>
    <dbReference type="NCBI Taxonomy" id="497965"/>
    <lineage>
        <taxon>Bacteria</taxon>
        <taxon>Bacillati</taxon>
        <taxon>Cyanobacteriota</taxon>
        <taxon>Cyanophyceae</taxon>
        <taxon>Oscillatoriophycideae</taxon>
        <taxon>Chroococcales</taxon>
        <taxon>Aphanothecaceae</taxon>
        <taxon>Gloeothece</taxon>
        <taxon>Gloeothece verrucosa</taxon>
    </lineage>
</organism>
<keyword evidence="3" id="KW-0812">Transmembrane</keyword>
<keyword evidence="5" id="KW-0418">Kinase</keyword>
<keyword evidence="5" id="KW-0808">Transferase</keyword>
<dbReference type="CDD" id="cd14014">
    <property type="entry name" value="STKc_PknB_like"/>
    <property type="match status" value="1"/>
</dbReference>
<evidence type="ECO:0000256" key="1">
    <source>
        <dbReference type="ARBA" id="ARBA00022741"/>
    </source>
</evidence>
<dbReference type="InterPro" id="IPR011009">
    <property type="entry name" value="Kinase-like_dom_sf"/>
</dbReference>
<keyword evidence="3" id="KW-0472">Membrane</keyword>
<protein>
    <submittedName>
        <fullName evidence="5">Serine/threonine protein kinase</fullName>
    </submittedName>
</protein>
<dbReference type="EMBL" id="CP002198">
    <property type="protein sequence ID" value="ADN12089.1"/>
    <property type="molecule type" value="Genomic_DNA"/>
</dbReference>
<keyword evidence="5" id="KW-0723">Serine/threonine-protein kinase</keyword>
<evidence type="ECO:0000259" key="4">
    <source>
        <dbReference type="PROSITE" id="PS50011"/>
    </source>
</evidence>
<dbReference type="RefSeq" id="WP_013320199.1">
    <property type="nucleotide sequence ID" value="NC_014501.1"/>
</dbReference>
<evidence type="ECO:0000256" key="3">
    <source>
        <dbReference type="SAM" id="Phobius"/>
    </source>
</evidence>
<dbReference type="KEGG" id="cyj:Cyan7822_0037"/>
<dbReference type="PANTHER" id="PTHR24363:SF7">
    <property type="entry name" value="SERINE_THREONINE-PROTEIN KINASE-LIKE PROTEIN E"/>
    <property type="match status" value="1"/>
</dbReference>
<dbReference type="GO" id="GO:0004674">
    <property type="term" value="F:protein serine/threonine kinase activity"/>
    <property type="evidence" value="ECO:0007669"/>
    <property type="project" value="UniProtKB-KW"/>
</dbReference>
<reference evidence="6" key="1">
    <citation type="journal article" date="2011" name="MBio">
        <title>Novel metabolic attributes of the genus Cyanothece, comprising a group of unicellular nitrogen-fixing Cyanobacteria.</title>
        <authorList>
            <person name="Bandyopadhyay A."/>
            <person name="Elvitigala T."/>
            <person name="Welsh E."/>
            <person name="Stockel J."/>
            <person name="Liberton M."/>
            <person name="Min H."/>
            <person name="Sherman L.A."/>
            <person name="Pakrasi H.B."/>
        </authorList>
    </citation>
    <scope>NUCLEOTIDE SEQUENCE [LARGE SCALE GENOMIC DNA]</scope>
    <source>
        <strain evidence="6">PCC 7822</strain>
    </source>
</reference>
<gene>
    <name evidence="5" type="ordered locus">Cyan7822_0037</name>
</gene>
<evidence type="ECO:0000313" key="5">
    <source>
        <dbReference type="EMBL" id="ADN12089.1"/>
    </source>
</evidence>
<feature type="transmembrane region" description="Helical" evidence="3">
    <location>
        <begin position="319"/>
        <end position="349"/>
    </location>
</feature>
<evidence type="ECO:0000313" key="6">
    <source>
        <dbReference type="Proteomes" id="UP000008206"/>
    </source>
</evidence>
<dbReference type="AlphaFoldDB" id="E0UHE8"/>
<sequence>MFQSQQILTNRYQLQQRLGRTAAGHQTWLALDTESNQLVTIKFLAFNPQMEWEELKLFEREAQVLQSLDHPRIPRYRDYFEIDKNLGQGIPWFVLVQDYISGSSLQDLLDQGQRFAEDEIRSLTTQVLEILIYLHEQSPPVLHRDIKPSNLIRGQDHQIYLIDFGAVQAQAAVTGVTFTVVGTSGYAPLEQFWGRAVPASDLYALGATLIHLLTGVSPLDLPHQDSQIQFADKVSLKPDLLSWIQQATQISLEKRFSSAREALEALQSGNLPRRYGEKFGRKNKLSQPLKSKINLLKNPEKIDIYYPCFFQISLSPIQFWLGVSTVIILLIVLPPVGFILLIALFLGFLNIHVCLRSESFKINYKLWNFTYSTKEEKNYELIGVFLHCVSKSYQVRLRTTQGTYIIGENLQEEECAWLGQEIQDFIRE</sequence>
<keyword evidence="6" id="KW-1185">Reference proteome</keyword>
<dbReference type="Gene3D" id="1.10.510.10">
    <property type="entry name" value="Transferase(Phosphotransferase) domain 1"/>
    <property type="match status" value="1"/>
</dbReference>
<keyword evidence="3" id="KW-1133">Transmembrane helix</keyword>
<dbReference type="Proteomes" id="UP000008206">
    <property type="component" value="Chromosome"/>
</dbReference>
<dbReference type="SMART" id="SM00220">
    <property type="entry name" value="S_TKc"/>
    <property type="match status" value="1"/>
</dbReference>